<protein>
    <recommendedName>
        <fullName evidence="4">M96 mating-specific protein</fullName>
    </recommendedName>
</protein>
<dbReference type="PANTHER" id="PTHR35796:SF3">
    <property type="entry name" value="BHLH DOMAIN-CONTAINING PROTEIN"/>
    <property type="match status" value="1"/>
</dbReference>
<keyword evidence="1" id="KW-0175">Coiled coil</keyword>
<dbReference type="EMBL" id="NBNE01013208">
    <property type="protein sequence ID" value="OWY95239.1"/>
    <property type="molecule type" value="Genomic_DNA"/>
</dbReference>
<dbReference type="OrthoDB" id="115890at2759"/>
<dbReference type="AlphaFoldDB" id="A0A225USS4"/>
<evidence type="ECO:0000256" key="1">
    <source>
        <dbReference type="SAM" id="Coils"/>
    </source>
</evidence>
<gene>
    <name evidence="2" type="ORF">PHMEG_00034805</name>
</gene>
<dbReference type="PANTHER" id="PTHR35796">
    <property type="entry name" value="HYPOTHETICAL CYTOSOLIC PROTEIN"/>
    <property type="match status" value="1"/>
</dbReference>
<keyword evidence="3" id="KW-1185">Reference proteome</keyword>
<feature type="coiled-coil region" evidence="1">
    <location>
        <begin position="5"/>
        <end position="32"/>
    </location>
</feature>
<feature type="non-terminal residue" evidence="2">
    <location>
        <position position="1"/>
    </location>
</feature>
<dbReference type="Proteomes" id="UP000198211">
    <property type="component" value="Unassembled WGS sequence"/>
</dbReference>
<proteinExistence type="predicted"/>
<reference evidence="3" key="1">
    <citation type="submission" date="2017-03" db="EMBL/GenBank/DDBJ databases">
        <title>Phytopthora megakarya and P. palmivora, two closely related causual agents of cacao black pod achieved similar genome size and gene model numbers by different mechanisms.</title>
        <authorList>
            <person name="Ali S."/>
            <person name="Shao J."/>
            <person name="Larry D.J."/>
            <person name="Kronmiller B."/>
            <person name="Shen D."/>
            <person name="Strem M.D."/>
            <person name="Melnick R.L."/>
            <person name="Guiltinan M.J."/>
            <person name="Tyler B.M."/>
            <person name="Meinhardt L.W."/>
            <person name="Bailey B.A."/>
        </authorList>
    </citation>
    <scope>NUCLEOTIDE SEQUENCE [LARGE SCALE GENOMIC DNA]</scope>
    <source>
        <strain evidence="3">zdho120</strain>
    </source>
</reference>
<organism evidence="2 3">
    <name type="scientific">Phytophthora megakarya</name>
    <dbReference type="NCBI Taxonomy" id="4795"/>
    <lineage>
        <taxon>Eukaryota</taxon>
        <taxon>Sar</taxon>
        <taxon>Stramenopiles</taxon>
        <taxon>Oomycota</taxon>
        <taxon>Peronosporomycetes</taxon>
        <taxon>Peronosporales</taxon>
        <taxon>Peronosporaceae</taxon>
        <taxon>Phytophthora</taxon>
    </lineage>
</organism>
<sequence length="371" mass="42179">PNRARNEQRYELAFLRQKVTQLQQQLHSLQLYRRRNSDDRTDATSSDINCTHPSVNSIQSVIAWKSVAKRQCCRRESSERKNARLKLIVERQWRVATDLNTLLRKRVGFFMAECSLMFPGDAEGRISRVVDFNDDMERFHDLFNRLDEAYHELDAVFAFNGLASMEMSTHDVHVRERAGGKLLEFFANKLLPFSSQNTAVSVWNYFKGDEKHSGNGGLYEKAMKVGQELSSPYTILETFTKEVFSNNSRADITVKQVVRRFPEIDRDIVIIVSKVEPAEINHKAITGLTYCLQGYALTKCCPASTPDHPLSMLQLCSLISLESSSGVINSPSQARVVSRFLSGNTAANIRCNQERIEGTLVDQSFNAQVRK</sequence>
<name>A0A225USS4_9STRA</name>
<accession>A0A225USS4</accession>
<evidence type="ECO:0008006" key="4">
    <source>
        <dbReference type="Google" id="ProtNLM"/>
    </source>
</evidence>
<comment type="caution">
    <text evidence="2">The sequence shown here is derived from an EMBL/GenBank/DDBJ whole genome shotgun (WGS) entry which is preliminary data.</text>
</comment>
<evidence type="ECO:0000313" key="3">
    <source>
        <dbReference type="Proteomes" id="UP000198211"/>
    </source>
</evidence>
<evidence type="ECO:0000313" key="2">
    <source>
        <dbReference type="EMBL" id="OWY95239.1"/>
    </source>
</evidence>